<comment type="caution">
    <text evidence="3">The sequence shown here is derived from an EMBL/GenBank/DDBJ whole genome shotgun (WGS) entry which is preliminary data.</text>
</comment>
<feature type="domain" description="PoNi C-terminal" evidence="2">
    <location>
        <begin position="132"/>
        <end position="236"/>
    </location>
</feature>
<dbReference type="SUPFAM" id="SSF140731">
    <property type="entry name" value="PA2201 C-terminal domain-like"/>
    <property type="match status" value="1"/>
</dbReference>
<feature type="domain" description="PoNi N-terminal" evidence="1">
    <location>
        <begin position="6"/>
        <end position="119"/>
    </location>
</feature>
<dbReference type="OrthoDB" id="754301at2"/>
<dbReference type="Pfam" id="PF08928">
    <property type="entry name" value="PoNi_N"/>
    <property type="match status" value="1"/>
</dbReference>
<dbReference type="InterPro" id="IPR015024">
    <property type="entry name" value="PoNi_N"/>
</dbReference>
<evidence type="ECO:0000259" key="1">
    <source>
        <dbReference type="Pfam" id="PF08928"/>
    </source>
</evidence>
<dbReference type="RefSeq" id="WP_154281374.1">
    <property type="nucleotide sequence ID" value="NZ_JBHUJQ010000001.1"/>
</dbReference>
<evidence type="ECO:0000259" key="2">
    <source>
        <dbReference type="Pfam" id="PF08929"/>
    </source>
</evidence>
<dbReference type="EMBL" id="WKKH01000020">
    <property type="protein sequence ID" value="MRX77135.1"/>
    <property type="molecule type" value="Genomic_DNA"/>
</dbReference>
<accession>A0A7K0G030</accession>
<gene>
    <name evidence="3" type="ORF">GJU39_13665</name>
</gene>
<dbReference type="Pfam" id="PF08929">
    <property type="entry name" value="PoNi_C"/>
    <property type="match status" value="1"/>
</dbReference>
<dbReference type="Gene3D" id="1.10.3920.10">
    <property type="entry name" value="PA2201 C-terminal domain-like"/>
    <property type="match status" value="1"/>
</dbReference>
<organism evidence="3 4">
    <name type="scientific">Pedobacter petrophilus</name>
    <dbReference type="NCBI Taxonomy" id="1908241"/>
    <lineage>
        <taxon>Bacteria</taxon>
        <taxon>Pseudomonadati</taxon>
        <taxon>Bacteroidota</taxon>
        <taxon>Sphingobacteriia</taxon>
        <taxon>Sphingobacteriales</taxon>
        <taxon>Sphingobacteriaceae</taxon>
        <taxon>Pedobacter</taxon>
    </lineage>
</organism>
<dbReference type="InterPro" id="IPR028983">
    <property type="entry name" value="PA2201-like_C"/>
</dbReference>
<reference evidence="3 4" key="1">
    <citation type="submission" date="2019-11" db="EMBL/GenBank/DDBJ databases">
        <title>Pedobacter petrophilus genome.</title>
        <authorList>
            <person name="Feldbauer M.J."/>
            <person name="Newman J.D."/>
        </authorList>
    </citation>
    <scope>NUCLEOTIDE SEQUENCE [LARGE SCALE GENOMIC DNA]</scope>
    <source>
        <strain evidence="3 4">LMG 29686</strain>
    </source>
</reference>
<name>A0A7K0G030_9SPHI</name>
<dbReference type="InterPro" id="IPR015025">
    <property type="entry name" value="PoNi_C"/>
</dbReference>
<dbReference type="Proteomes" id="UP000487757">
    <property type="component" value="Unassembled WGS sequence"/>
</dbReference>
<dbReference type="AlphaFoldDB" id="A0A7K0G030"/>
<evidence type="ECO:0000313" key="3">
    <source>
        <dbReference type="EMBL" id="MRX77135.1"/>
    </source>
</evidence>
<evidence type="ECO:0000313" key="4">
    <source>
        <dbReference type="Proteomes" id="UP000487757"/>
    </source>
</evidence>
<keyword evidence="4" id="KW-1185">Reference proteome</keyword>
<sequence length="254" mass="30225">MQKREPLMTTVHFENRISSRTNHIKEYEAELKDFDDLSRPYYTLYMDNLKLLTSKYSAGYNIQELKDNVAQAINWLIKNIEHPEHDKFYLDNLEDYLNLLQLLSLGFLFNINKTVLKNLLNLFEADDKKDGDALLDKIVIFIEPDRPQDNKLQHPKAYQSLFDAINAAKKEQPKLMQNFLKGWYKSMRKCGWHDIHTSQGKSNFNGYWCWESAMVTILCDIDDSSYRDMPFYPKDIVDYARQNKQYLKWQILIK</sequence>
<protein>
    <submittedName>
        <fullName evidence="3">DUF1911 domain-containing protein</fullName>
    </submittedName>
</protein>
<proteinExistence type="predicted"/>